<dbReference type="GO" id="GO:0043138">
    <property type="term" value="F:3'-5' DNA helicase activity"/>
    <property type="evidence" value="ECO:0007669"/>
    <property type="project" value="UniProtKB-EC"/>
</dbReference>
<dbReference type="Pfam" id="PF00580">
    <property type="entry name" value="UvrD-helicase"/>
    <property type="match status" value="1"/>
</dbReference>
<dbReference type="InterPro" id="IPR000212">
    <property type="entry name" value="DNA_helicase_UvrD/REP"/>
</dbReference>
<evidence type="ECO:0000256" key="9">
    <source>
        <dbReference type="ARBA" id="ARBA00034808"/>
    </source>
</evidence>
<feature type="domain" description="UvrD-like helicase C-terminal" evidence="14">
    <location>
        <begin position="284"/>
        <end position="542"/>
    </location>
</feature>
<dbReference type="SUPFAM" id="SSF52540">
    <property type="entry name" value="P-loop containing nucleoside triphosphate hydrolases"/>
    <property type="match status" value="1"/>
</dbReference>
<accession>A0A226WYI7</accession>
<dbReference type="Pfam" id="PF13361">
    <property type="entry name" value="UvrD_C"/>
    <property type="match status" value="1"/>
</dbReference>
<dbReference type="Gene3D" id="1.10.10.160">
    <property type="match status" value="1"/>
</dbReference>
<reference evidence="16" key="1">
    <citation type="submission" date="2017-01" db="EMBL/GenBank/DDBJ databases">
        <title>Genome Analysis of Deinococcus marmoris KOPRI26562.</title>
        <authorList>
            <person name="Kim J.H."/>
            <person name="Oh H.-M."/>
        </authorList>
    </citation>
    <scope>NUCLEOTIDE SEQUENCE [LARGE SCALE GENOMIC DNA]</scope>
    <source>
        <strain evidence="16">PAMC 26633</strain>
    </source>
</reference>
<feature type="binding site" evidence="12">
    <location>
        <begin position="28"/>
        <end position="35"/>
    </location>
    <ligand>
        <name>ATP</name>
        <dbReference type="ChEBI" id="CHEBI:30616"/>
    </ligand>
</feature>
<evidence type="ECO:0000256" key="12">
    <source>
        <dbReference type="PROSITE-ProRule" id="PRU00560"/>
    </source>
</evidence>
<comment type="catalytic activity">
    <reaction evidence="11">
        <text>ATP + H2O = ADP + phosphate + H(+)</text>
        <dbReference type="Rhea" id="RHEA:13065"/>
        <dbReference type="ChEBI" id="CHEBI:15377"/>
        <dbReference type="ChEBI" id="CHEBI:15378"/>
        <dbReference type="ChEBI" id="CHEBI:30616"/>
        <dbReference type="ChEBI" id="CHEBI:43474"/>
        <dbReference type="ChEBI" id="CHEBI:456216"/>
        <dbReference type="EC" id="5.6.2.4"/>
    </reaction>
</comment>
<evidence type="ECO:0000256" key="4">
    <source>
        <dbReference type="ARBA" id="ARBA00022806"/>
    </source>
</evidence>
<evidence type="ECO:0000256" key="6">
    <source>
        <dbReference type="ARBA" id="ARBA00023125"/>
    </source>
</evidence>
<dbReference type="InterPro" id="IPR014017">
    <property type="entry name" value="DNA_helicase_UvrD-like_C"/>
</dbReference>
<dbReference type="GO" id="GO:0003677">
    <property type="term" value="F:DNA binding"/>
    <property type="evidence" value="ECO:0007669"/>
    <property type="project" value="UniProtKB-KW"/>
</dbReference>
<dbReference type="OrthoDB" id="1100019at2"/>
<dbReference type="GO" id="GO:0016887">
    <property type="term" value="F:ATP hydrolysis activity"/>
    <property type="evidence" value="ECO:0007669"/>
    <property type="project" value="RHEA"/>
</dbReference>
<dbReference type="CDD" id="cd17932">
    <property type="entry name" value="DEXQc_UvrD"/>
    <property type="match status" value="1"/>
</dbReference>
<feature type="domain" description="UvrD-like helicase ATP-binding" evidence="13">
    <location>
        <begin position="7"/>
        <end position="289"/>
    </location>
</feature>
<comment type="similarity">
    <text evidence="1">Belongs to the helicase family. UvrD subfamily.</text>
</comment>
<dbReference type="PROSITE" id="PS51198">
    <property type="entry name" value="UVRD_HELICASE_ATP_BIND"/>
    <property type="match status" value="1"/>
</dbReference>
<dbReference type="Proteomes" id="UP000214720">
    <property type="component" value="Unassembled WGS sequence"/>
</dbReference>
<dbReference type="GO" id="GO:0000725">
    <property type="term" value="P:recombinational repair"/>
    <property type="evidence" value="ECO:0007669"/>
    <property type="project" value="TreeGrafter"/>
</dbReference>
<dbReference type="InterPro" id="IPR027417">
    <property type="entry name" value="P-loop_NTPase"/>
</dbReference>
<dbReference type="InterPro" id="IPR014016">
    <property type="entry name" value="UvrD-like_ATP-bd"/>
</dbReference>
<evidence type="ECO:0000256" key="10">
    <source>
        <dbReference type="ARBA" id="ARBA00034923"/>
    </source>
</evidence>
<dbReference type="PROSITE" id="PS51217">
    <property type="entry name" value="UVRD_HELICASE_CTER"/>
    <property type="match status" value="1"/>
</dbReference>
<evidence type="ECO:0000259" key="14">
    <source>
        <dbReference type="PROSITE" id="PS51217"/>
    </source>
</evidence>
<dbReference type="PANTHER" id="PTHR11070:SF2">
    <property type="entry name" value="ATP-DEPENDENT DNA HELICASE SRS2"/>
    <property type="match status" value="1"/>
</dbReference>
<keyword evidence="6" id="KW-0238">DNA-binding</keyword>
<sequence>MNSPTKARLSQQQVAVVSHLDGALLVVAGPGSGKTRVLTERVRSLLTNVPGHFRVLALTFTNKAADEMRDRLSDLGENRQRAFIGTLHSFCLEMITERGKSVGVEGTPHIFEQHKDRKEILLEAIRQDPLLDEEVNQIVDRKDRNRMVDNWLQTISRIKAHPISCAVLSDELDQRVIDAYDAGLRACGAYDFDDLLLLAYRLLTNNPKLADFYRRLYKFVCVDEAQDLNEAQYALLCALCGDAYKNVMMVGDPKQSIYGFNTSSPEYMERFLSEFGAKRIELTENFRSSQAVVSVARSIDPHYLVDAQLPIKGAARVFVGDNEAGEATLIVDEIELLFSQGHPDVEGGVEPSKCAVLGRTRFALLEIEKELRRRGIPFHKRLTANHENESELVDDFQLALRVMANPRDRLHFSALALKWKVTPPPPTATDALKALSQMALASSDSRAKAVVSAITAISQNTARLDLMPAFKLMREYADTLDENSRRAIYEDAAVFQQEWDQYLRSDGPSRTLAGFMSSKALGATQKAHREGVALLTVHSSKGLEFEVVFVAGMAEGTFPDYRAVGRPREMAEENRNAFVAVTRSKRLLYLTYPRVKLMPWGDNRAQQKSRFISVSEVVDG</sequence>
<keyword evidence="3 12" id="KW-0378">Hydrolase</keyword>
<organism evidence="15 16">
    <name type="scientific">Caballeronia sordidicola</name>
    <name type="common">Burkholderia sordidicola</name>
    <dbReference type="NCBI Taxonomy" id="196367"/>
    <lineage>
        <taxon>Bacteria</taxon>
        <taxon>Pseudomonadati</taxon>
        <taxon>Pseudomonadota</taxon>
        <taxon>Betaproteobacteria</taxon>
        <taxon>Burkholderiales</taxon>
        <taxon>Burkholderiaceae</taxon>
        <taxon>Caballeronia</taxon>
    </lineage>
</organism>
<dbReference type="PANTHER" id="PTHR11070">
    <property type="entry name" value="UVRD / RECB / PCRA DNA HELICASE FAMILY MEMBER"/>
    <property type="match status" value="1"/>
</dbReference>
<dbReference type="GO" id="GO:0005524">
    <property type="term" value="F:ATP binding"/>
    <property type="evidence" value="ECO:0007669"/>
    <property type="project" value="UniProtKB-UniRule"/>
</dbReference>
<evidence type="ECO:0000313" key="16">
    <source>
        <dbReference type="Proteomes" id="UP000214720"/>
    </source>
</evidence>
<proteinExistence type="inferred from homology"/>
<keyword evidence="5 12" id="KW-0067">ATP-binding</keyword>
<dbReference type="EMBL" id="MTHB01000165">
    <property type="protein sequence ID" value="OXC75678.1"/>
    <property type="molecule type" value="Genomic_DNA"/>
</dbReference>
<evidence type="ECO:0000313" key="15">
    <source>
        <dbReference type="EMBL" id="OXC75678.1"/>
    </source>
</evidence>
<evidence type="ECO:0000256" key="1">
    <source>
        <dbReference type="ARBA" id="ARBA00009922"/>
    </source>
</evidence>
<dbReference type="Gene3D" id="3.40.50.300">
    <property type="entry name" value="P-loop containing nucleotide triphosphate hydrolases"/>
    <property type="match status" value="2"/>
</dbReference>
<comment type="caution">
    <text evidence="15">The sequence shown here is derived from an EMBL/GenBank/DDBJ whole genome shotgun (WGS) entry which is preliminary data.</text>
</comment>
<evidence type="ECO:0000256" key="5">
    <source>
        <dbReference type="ARBA" id="ARBA00022840"/>
    </source>
</evidence>
<gene>
    <name evidence="15" type="ORF">BSU04_25955</name>
</gene>
<name>A0A226WYI7_CABSO</name>
<evidence type="ECO:0000256" key="2">
    <source>
        <dbReference type="ARBA" id="ARBA00022741"/>
    </source>
</evidence>
<evidence type="ECO:0000256" key="11">
    <source>
        <dbReference type="ARBA" id="ARBA00048988"/>
    </source>
</evidence>
<dbReference type="RefSeq" id="WP_089163022.1">
    <property type="nucleotide sequence ID" value="NZ_MTHB01000165.1"/>
</dbReference>
<evidence type="ECO:0000259" key="13">
    <source>
        <dbReference type="PROSITE" id="PS51198"/>
    </source>
</evidence>
<dbReference type="InterPro" id="IPR013986">
    <property type="entry name" value="DExx_box_DNA_helicase_dom_sf"/>
</dbReference>
<keyword evidence="4 12" id="KW-0347">Helicase</keyword>
<protein>
    <recommendedName>
        <fullName evidence="9">DNA 3'-5' helicase</fullName>
        <ecNumber evidence="9">5.6.2.4</ecNumber>
    </recommendedName>
    <alternativeName>
        <fullName evidence="10">DNA 3'-5' helicase II</fullName>
    </alternativeName>
</protein>
<keyword evidence="2 12" id="KW-0547">Nucleotide-binding</keyword>
<evidence type="ECO:0000256" key="3">
    <source>
        <dbReference type="ARBA" id="ARBA00022801"/>
    </source>
</evidence>
<keyword evidence="7" id="KW-0413">Isomerase</keyword>
<dbReference type="EC" id="5.6.2.4" evidence="9"/>
<dbReference type="AlphaFoldDB" id="A0A226WYI7"/>
<evidence type="ECO:0000256" key="7">
    <source>
        <dbReference type="ARBA" id="ARBA00023235"/>
    </source>
</evidence>
<comment type="catalytic activity">
    <reaction evidence="8">
        <text>Couples ATP hydrolysis with the unwinding of duplex DNA by translocating in the 3'-5' direction.</text>
        <dbReference type="EC" id="5.6.2.4"/>
    </reaction>
</comment>
<evidence type="ECO:0000256" key="8">
    <source>
        <dbReference type="ARBA" id="ARBA00034617"/>
    </source>
</evidence>
<dbReference type="Gene3D" id="1.10.486.10">
    <property type="entry name" value="PCRA, domain 4"/>
    <property type="match status" value="1"/>
</dbReference>